<dbReference type="EMBL" id="CATOUU010000890">
    <property type="protein sequence ID" value="CAI9957675.1"/>
    <property type="molecule type" value="Genomic_DNA"/>
</dbReference>
<comment type="caution">
    <text evidence="2">The sequence shown here is derived from an EMBL/GenBank/DDBJ whole genome shotgun (WGS) entry which is preliminary data.</text>
</comment>
<dbReference type="AlphaFoldDB" id="A0AA86QFE2"/>
<keyword evidence="4" id="KW-1185">Reference proteome</keyword>
<sequence>MNAFANELQIRSPKSETRLRYTSTNFVLVLQQFRISSTLLVVVTTTSESVRDINQEQCQFSVYTNQWLYHKQVEGRQARQGQPKASGRTRGPRRSRCLYPGTPKPNPPFTILKLAVIKFISCLSRPYNDKYLPT</sequence>
<name>A0AA86QFE2_9EUKA</name>
<evidence type="ECO:0000313" key="2">
    <source>
        <dbReference type="EMBL" id="CAI9957675.1"/>
    </source>
</evidence>
<accession>A0AA86QFE2</accession>
<evidence type="ECO:0000313" key="4">
    <source>
        <dbReference type="Proteomes" id="UP001642409"/>
    </source>
</evidence>
<evidence type="ECO:0000256" key="1">
    <source>
        <dbReference type="SAM" id="MobiDB-lite"/>
    </source>
</evidence>
<protein>
    <submittedName>
        <fullName evidence="3">Hypothetical_protein</fullName>
    </submittedName>
</protein>
<dbReference type="EMBL" id="CAXDID020000232">
    <property type="protein sequence ID" value="CAL6060852.1"/>
    <property type="molecule type" value="Genomic_DNA"/>
</dbReference>
<evidence type="ECO:0000313" key="3">
    <source>
        <dbReference type="EMBL" id="CAL6060852.1"/>
    </source>
</evidence>
<reference evidence="3 4" key="2">
    <citation type="submission" date="2024-07" db="EMBL/GenBank/DDBJ databases">
        <authorList>
            <person name="Akdeniz Z."/>
        </authorList>
    </citation>
    <scope>NUCLEOTIDE SEQUENCE [LARGE SCALE GENOMIC DNA]</scope>
</reference>
<feature type="region of interest" description="Disordered" evidence="1">
    <location>
        <begin position="74"/>
        <end position="103"/>
    </location>
</feature>
<gene>
    <name evidence="2" type="ORF">HINF_LOCUS45320</name>
    <name evidence="3" type="ORF">HINF_LOCUS49426</name>
</gene>
<reference evidence="2" key="1">
    <citation type="submission" date="2023-06" db="EMBL/GenBank/DDBJ databases">
        <authorList>
            <person name="Kurt Z."/>
        </authorList>
    </citation>
    <scope>NUCLEOTIDE SEQUENCE</scope>
</reference>
<proteinExistence type="predicted"/>
<organism evidence="2">
    <name type="scientific">Hexamita inflata</name>
    <dbReference type="NCBI Taxonomy" id="28002"/>
    <lineage>
        <taxon>Eukaryota</taxon>
        <taxon>Metamonada</taxon>
        <taxon>Diplomonadida</taxon>
        <taxon>Hexamitidae</taxon>
        <taxon>Hexamitinae</taxon>
        <taxon>Hexamita</taxon>
    </lineage>
</organism>
<dbReference type="Proteomes" id="UP001642409">
    <property type="component" value="Unassembled WGS sequence"/>
</dbReference>